<dbReference type="GO" id="GO:0005524">
    <property type="term" value="F:ATP binding"/>
    <property type="evidence" value="ECO:0007669"/>
    <property type="project" value="UniProtKB-KW"/>
</dbReference>
<dbReference type="GO" id="GO:0140664">
    <property type="term" value="F:ATP-dependent DNA damage sensor activity"/>
    <property type="evidence" value="ECO:0007669"/>
    <property type="project" value="InterPro"/>
</dbReference>
<dbReference type="InterPro" id="IPR013765">
    <property type="entry name" value="DNA_recomb/repair_RecA"/>
</dbReference>
<protein>
    <submittedName>
        <fullName evidence="10">Bacterial recombinase A</fullName>
    </submittedName>
</protein>
<dbReference type="GO" id="GO:0006310">
    <property type="term" value="P:DNA recombination"/>
    <property type="evidence" value="ECO:0007669"/>
    <property type="project" value="UniProtKB-KW"/>
</dbReference>
<feature type="domain" description="RecA family profile 2" evidence="9">
    <location>
        <begin position="378"/>
        <end position="451"/>
    </location>
</feature>
<dbReference type="InterPro" id="IPR049428">
    <property type="entry name" value="RecA-like_N"/>
</dbReference>
<evidence type="ECO:0000256" key="2">
    <source>
        <dbReference type="ARBA" id="ARBA00022741"/>
    </source>
</evidence>
<keyword evidence="5" id="KW-0233">DNA recombination</keyword>
<dbReference type="InterPro" id="IPR020587">
    <property type="entry name" value="RecA_monomer-monomer_interface"/>
</dbReference>
<organism evidence="10">
    <name type="scientific">Schizoplasmodiopsis vulgaris</name>
    <dbReference type="NCBI Taxonomy" id="435421"/>
    <lineage>
        <taxon>Eukaryota</taxon>
        <taxon>Amoebozoa</taxon>
        <taxon>Evosea</taxon>
        <taxon>Variosea</taxon>
        <taxon>Cavosteliida</taxon>
        <taxon>Schizoplasmodiopsis</taxon>
    </lineage>
</organism>
<evidence type="ECO:0000256" key="3">
    <source>
        <dbReference type="ARBA" id="ARBA00022840"/>
    </source>
</evidence>
<evidence type="ECO:0000256" key="1">
    <source>
        <dbReference type="ARBA" id="ARBA00009391"/>
    </source>
</evidence>
<keyword evidence="3 6" id="KW-0067">ATP-binding</keyword>
<dbReference type="SUPFAM" id="SSF54752">
    <property type="entry name" value="RecA protein, C-terminal domain"/>
    <property type="match status" value="1"/>
</dbReference>
<dbReference type="InterPro" id="IPR003593">
    <property type="entry name" value="AAA+_ATPase"/>
</dbReference>
<dbReference type="InterPro" id="IPR020588">
    <property type="entry name" value="RecA_ATP-bd"/>
</dbReference>
<evidence type="ECO:0000256" key="5">
    <source>
        <dbReference type="ARBA" id="ARBA00023172"/>
    </source>
</evidence>
<dbReference type="GO" id="GO:0003697">
    <property type="term" value="F:single-stranded DNA binding"/>
    <property type="evidence" value="ECO:0007669"/>
    <property type="project" value="InterPro"/>
</dbReference>
<feature type="compositionally biased region" description="Acidic residues" evidence="7">
    <location>
        <begin position="104"/>
        <end position="113"/>
    </location>
</feature>
<dbReference type="GO" id="GO:0006281">
    <property type="term" value="P:DNA repair"/>
    <property type="evidence" value="ECO:0007669"/>
    <property type="project" value="InterPro"/>
</dbReference>
<evidence type="ECO:0000313" key="10">
    <source>
        <dbReference type="EMBL" id="AOW71832.1"/>
    </source>
</evidence>
<dbReference type="PANTHER" id="PTHR45900">
    <property type="entry name" value="RECA"/>
    <property type="match status" value="1"/>
</dbReference>
<dbReference type="Pfam" id="PF21096">
    <property type="entry name" value="RecA_C"/>
    <property type="match status" value="1"/>
</dbReference>
<comment type="similarity">
    <text evidence="1 6">Belongs to the RecA family.</text>
</comment>
<dbReference type="AlphaFoldDB" id="A0A3G1FLJ8"/>
<feature type="domain" description="RecA family profile 1" evidence="8">
    <location>
        <begin position="213"/>
        <end position="373"/>
    </location>
</feature>
<feature type="compositionally biased region" description="Basic and acidic residues" evidence="7">
    <location>
        <begin position="158"/>
        <end position="169"/>
    </location>
</feature>
<dbReference type="PRINTS" id="PR00142">
    <property type="entry name" value="RECA"/>
</dbReference>
<evidence type="ECO:0000259" key="8">
    <source>
        <dbReference type="PROSITE" id="PS50162"/>
    </source>
</evidence>
<proteinExistence type="inferred from homology"/>
<dbReference type="NCBIfam" id="TIGR02012">
    <property type="entry name" value="tigrfam_recA"/>
    <property type="match status" value="1"/>
</dbReference>
<evidence type="ECO:0000256" key="6">
    <source>
        <dbReference type="RuleBase" id="RU003422"/>
    </source>
</evidence>
<dbReference type="PROSITE" id="PS50163">
    <property type="entry name" value="RECA_3"/>
    <property type="match status" value="1"/>
</dbReference>
<dbReference type="Pfam" id="PF00154">
    <property type="entry name" value="RecA_N"/>
    <property type="match status" value="1"/>
</dbReference>
<feature type="compositionally biased region" description="Basic residues" evidence="7">
    <location>
        <begin position="146"/>
        <end position="157"/>
    </location>
</feature>
<gene>
    <name evidence="10" type="primary">recA</name>
</gene>
<evidence type="ECO:0000259" key="9">
    <source>
        <dbReference type="PROSITE" id="PS50163"/>
    </source>
</evidence>
<dbReference type="PROSITE" id="PS50162">
    <property type="entry name" value="RECA_2"/>
    <property type="match status" value="1"/>
</dbReference>
<feature type="region of interest" description="Disordered" evidence="7">
    <location>
        <begin position="512"/>
        <end position="542"/>
    </location>
</feature>
<dbReference type="EMBL" id="KX831640">
    <property type="protein sequence ID" value="AOW71832.1"/>
    <property type="molecule type" value="Genomic_DNA"/>
</dbReference>
<dbReference type="InterPro" id="IPR049261">
    <property type="entry name" value="RecA-like_C"/>
</dbReference>
<dbReference type="FunFam" id="3.40.50.300:FF:000087">
    <property type="entry name" value="Recombinase RecA"/>
    <property type="match status" value="1"/>
</dbReference>
<dbReference type="InterPro" id="IPR023400">
    <property type="entry name" value="RecA_C_sf"/>
</dbReference>
<dbReference type="SMART" id="SM00382">
    <property type="entry name" value="AAA"/>
    <property type="match status" value="1"/>
</dbReference>
<reference evidence="10" key="1">
    <citation type="journal article" date="2016" name="Proc. R. Soc. B">
        <title>Evolution of bacterial recombinase A (recA) in eukaryotes explained by addition of genomic data of key microbial lineages.</title>
        <authorList>
            <person name="Hofstatter P.G."/>
            <person name="Tice A.K."/>
            <person name="Kang S."/>
            <person name="Brown M.W."/>
            <person name="Lahr D.J."/>
        </authorList>
    </citation>
    <scope>NUCLEOTIDE SEQUENCE</scope>
</reference>
<dbReference type="HAMAP" id="MF_00268">
    <property type="entry name" value="RecA"/>
    <property type="match status" value="1"/>
</dbReference>
<keyword evidence="4" id="KW-0238">DNA-binding</keyword>
<evidence type="ECO:0000256" key="4">
    <source>
        <dbReference type="ARBA" id="ARBA00023125"/>
    </source>
</evidence>
<dbReference type="SUPFAM" id="SSF52540">
    <property type="entry name" value="P-loop containing nucleoside triphosphate hydrolases"/>
    <property type="match status" value="1"/>
</dbReference>
<dbReference type="InterPro" id="IPR027417">
    <property type="entry name" value="P-loop_NTPase"/>
</dbReference>
<feature type="compositionally biased region" description="Basic residues" evidence="7">
    <location>
        <begin position="76"/>
        <end position="100"/>
    </location>
</feature>
<dbReference type="CDD" id="cd00983">
    <property type="entry name" value="RecA"/>
    <property type="match status" value="1"/>
</dbReference>
<name>A0A3G1FLJ8_9EUKA</name>
<evidence type="ECO:0000256" key="7">
    <source>
        <dbReference type="SAM" id="MobiDB-lite"/>
    </source>
</evidence>
<feature type="region of interest" description="Disordered" evidence="7">
    <location>
        <begin position="76"/>
        <end position="185"/>
    </location>
</feature>
<accession>A0A3G1FLJ8</accession>
<sequence>MITSAVSISQNIIHASRRLNLNGQLNTISNTVHSNLISSRTYSSWNPSRMSINSAVLSSAKSQVFDSQIRSFAFRKKGKGDKKSKLGKGKFGSKKSKGKLANKEEDEEEDNEDSDTKDAGNEKPSSSELASDSKSDDANENSTSKSTKKSPKPSKKSSAKDDAIEETSKKSQKTGKSSKDTTAADDNLESAIKSIETTFGKGTVMKLGETGHNVDVISTGSLGLDAALGIGGVPKGRIIEIFGPESSGKTTLALSIIAQSHKAGGKCAIIDAEHALDPAWARKLGVNTKELLVCQPDNGEQALDIADMLISSGSMDVVVIDSVAALVPRAELEGEMGDFHIGAQARLMLQALRKLTGTLGKNNKTVLIFINQIRLKIGVMFGNPETTTGGTALKYYSSARLDIRKTTQIKHGDHVVGNQIKVKVVKNKLSAPFREAIFDLEYSKGISKIGELVDFGVKTRLLEKQGAWYSYKGTKVAQGREKTKTYFLDNPDIAQELESTIREKLLTDNNLLEIGSQENTDKEATESIDEDDEKEKPTKGKK</sequence>
<dbReference type="PANTHER" id="PTHR45900:SF1">
    <property type="entry name" value="MITOCHONDRIAL DNA REPAIR PROTEIN RECA HOMOLOG-RELATED"/>
    <property type="match status" value="1"/>
</dbReference>
<keyword evidence="2 6" id="KW-0547">Nucleotide-binding</keyword>
<dbReference type="Gene3D" id="3.40.50.300">
    <property type="entry name" value="P-loop containing nucleotide triphosphate hydrolases"/>
    <property type="match status" value="1"/>
</dbReference>